<evidence type="ECO:0000256" key="1">
    <source>
        <dbReference type="SAM" id="MobiDB-lite"/>
    </source>
</evidence>
<gene>
    <name evidence="2" type="ORF">TSPGSL018_21984</name>
</gene>
<sequence>MAEETTCKARIPTPPTPQKRGMCNPKGAPSQPFRQRKKLREGQGREQRQKGGKGGGKRGRKMAGASHGDRVGRAERGE</sequence>
<evidence type="ECO:0000313" key="2">
    <source>
        <dbReference type="EMBL" id="JAC62918.1"/>
    </source>
</evidence>
<feature type="compositionally biased region" description="Basic and acidic residues" evidence="1">
    <location>
        <begin position="40"/>
        <end position="49"/>
    </location>
</feature>
<feature type="compositionally biased region" description="Basic and acidic residues" evidence="1">
    <location>
        <begin position="67"/>
        <end position="78"/>
    </location>
</feature>
<name>A0A061QT70_9CHLO</name>
<reference evidence="2" key="1">
    <citation type="submission" date="2014-05" db="EMBL/GenBank/DDBJ databases">
        <title>The transcriptome of the halophilic microalga Tetraselmis sp. GSL018 isolated from the Great Salt Lake, Utah.</title>
        <authorList>
            <person name="Jinkerson R.E."/>
            <person name="D'Adamo S."/>
            <person name="Posewitz M.C."/>
        </authorList>
    </citation>
    <scope>NUCLEOTIDE SEQUENCE</scope>
    <source>
        <strain evidence="2">GSL018</strain>
    </source>
</reference>
<protein>
    <submittedName>
        <fullName evidence="2">Uncharacterized protein</fullName>
    </submittedName>
</protein>
<feature type="non-terminal residue" evidence="2">
    <location>
        <position position="78"/>
    </location>
</feature>
<accession>A0A061QT70</accession>
<dbReference type="EMBL" id="GBEZ01024024">
    <property type="protein sequence ID" value="JAC62918.1"/>
    <property type="molecule type" value="Transcribed_RNA"/>
</dbReference>
<dbReference type="AlphaFoldDB" id="A0A061QT70"/>
<feature type="region of interest" description="Disordered" evidence="1">
    <location>
        <begin position="1"/>
        <end position="78"/>
    </location>
</feature>
<proteinExistence type="predicted"/>
<organism evidence="2">
    <name type="scientific">Tetraselmis sp. GSL018</name>
    <dbReference type="NCBI Taxonomy" id="582737"/>
    <lineage>
        <taxon>Eukaryota</taxon>
        <taxon>Viridiplantae</taxon>
        <taxon>Chlorophyta</taxon>
        <taxon>core chlorophytes</taxon>
        <taxon>Chlorodendrophyceae</taxon>
        <taxon>Chlorodendrales</taxon>
        <taxon>Chlorodendraceae</taxon>
        <taxon>Tetraselmis</taxon>
    </lineage>
</organism>